<protein>
    <recommendedName>
        <fullName evidence="3">Phosphoglucose isomerase-like protein</fullName>
    </recommendedName>
</protein>
<dbReference type="Proteomes" id="UP001199469">
    <property type="component" value="Unassembled WGS sequence"/>
</dbReference>
<organism evidence="1 2">
    <name type="scientific">Actinomycetospora endophytica</name>
    <dbReference type="NCBI Taxonomy" id="2291215"/>
    <lineage>
        <taxon>Bacteria</taxon>
        <taxon>Bacillati</taxon>
        <taxon>Actinomycetota</taxon>
        <taxon>Actinomycetes</taxon>
        <taxon>Pseudonocardiales</taxon>
        <taxon>Pseudonocardiaceae</taxon>
        <taxon>Actinomycetospora</taxon>
    </lineage>
</organism>
<comment type="caution">
    <text evidence="1">The sequence shown here is derived from an EMBL/GenBank/DDBJ whole genome shotgun (WGS) entry which is preliminary data.</text>
</comment>
<evidence type="ECO:0000313" key="2">
    <source>
        <dbReference type="Proteomes" id="UP001199469"/>
    </source>
</evidence>
<name>A0ABS8PKE7_9PSEU</name>
<gene>
    <name evidence="1" type="ORF">LQ327_29190</name>
</gene>
<proteinExistence type="predicted"/>
<dbReference type="InterPro" id="IPR046348">
    <property type="entry name" value="SIS_dom_sf"/>
</dbReference>
<reference evidence="1 2" key="1">
    <citation type="submission" date="2021-11" db="EMBL/GenBank/DDBJ databases">
        <title>Draft genome sequence of Actinomycetospora sp. SF1 isolated from the rhizosphere soil.</title>
        <authorList>
            <person name="Duangmal K."/>
            <person name="Chantavorakit T."/>
        </authorList>
    </citation>
    <scope>NUCLEOTIDE SEQUENCE [LARGE SCALE GENOMIC DNA]</scope>
    <source>
        <strain evidence="1 2">TBRC 5722</strain>
    </source>
</reference>
<dbReference type="SUPFAM" id="SSF53697">
    <property type="entry name" value="SIS domain"/>
    <property type="match status" value="1"/>
</dbReference>
<evidence type="ECO:0000313" key="1">
    <source>
        <dbReference type="EMBL" id="MCD2197454.1"/>
    </source>
</evidence>
<evidence type="ECO:0008006" key="3">
    <source>
        <dbReference type="Google" id="ProtNLM"/>
    </source>
</evidence>
<sequence length="381" mass="38371">MSAVLDEALLEDTGRLLDADRAGLLRAAATAGAQVRATWAAAVEAGVGSQGALDGLRPRALVLLARAGTEQAAARLVAALLAPTCPCPVVVSEVAPPWLGALDVVVVSHRGSERDPGDALVAEAVDRAVRRSAHVVLTGPAEGPAPAAAAGRAMQVVPRVPGLEGLSTATDLAATLATTRALGLLEIDGEALADRLDDEAERSGPRHEAFVAPAKALALRFAEHTPLLWGTDPVATALAGYGAVVLAAHAGVVAHSGPLAGASAVPALAARLESDTAADSIFADPFEDPGGDAPPPRLAVVSVREDLGTRRLAEDATRRWPSADLLELDDVELAGDTPGHDAVRAGVLGLRLDFAALYLGLATGTTGADPADAARPGVGAG</sequence>
<dbReference type="RefSeq" id="WP_230739509.1">
    <property type="nucleotide sequence ID" value="NZ_JAJNDB010000008.1"/>
</dbReference>
<accession>A0ABS8PKE7</accession>
<keyword evidence="2" id="KW-1185">Reference proteome</keyword>
<dbReference type="EMBL" id="JAJNDB010000008">
    <property type="protein sequence ID" value="MCD2197454.1"/>
    <property type="molecule type" value="Genomic_DNA"/>
</dbReference>